<dbReference type="Pfam" id="PF00415">
    <property type="entry name" value="RCC1"/>
    <property type="match status" value="1"/>
</dbReference>
<dbReference type="InterPro" id="IPR013591">
    <property type="entry name" value="Brevis_radix_dom"/>
</dbReference>
<feature type="domain" description="BRX" evidence="5">
    <location>
        <begin position="389"/>
        <end position="445"/>
    </location>
</feature>
<evidence type="ECO:0000256" key="1">
    <source>
        <dbReference type="ARBA" id="ARBA00022737"/>
    </source>
</evidence>
<name>A0ABP0UZE6_9BRYO</name>
<proteinExistence type="predicted"/>
<sequence length="465" mass="50950">MYAPKEVESLKRLKTVQAACGVWHTAAVVEVMVGYSNASTLALTTAGQVFTMGSTTYGQLGDPEADGKLPGLVEGRLWEAYVEEIACGAYHVAVLTHKTEVYTWGKGAMEGLVMETHKTGFKKGFEAPNPNRPYCVCDPCLTKLKRAAESGVTVGPLSRRVAPSQWPIEATNSSIPKLKIASSFSVPSPQAVSRAVSPLSRRLSPPRATIPTPTISGLTVTKAVVEDLKKTSATFSAENMSFRSQIESLSHQLLNQEKELQHSSQQLQNAIAMATEEAIKSRAAKEVIKSLTAQLKEWADRFPKGASRHGRSVSRSAGHPDMPNDSHLMATADMVQQPDGEGAPLLPCKYNVSMATKNVHDVDANGVISPHVKTVEGSFSSENGGETETEWVEQDDPGVYITLTILSDGGRDLKRVQFRYQKPFSEREAEQWWANNRARVHEQYNMCGRVDRVNSTRELHSAFHR</sequence>
<evidence type="ECO:0000256" key="4">
    <source>
        <dbReference type="SAM" id="MobiDB-lite"/>
    </source>
</evidence>
<reference evidence="6" key="1">
    <citation type="submission" date="2024-02" db="EMBL/GenBank/DDBJ databases">
        <authorList>
            <consortium name="ELIXIR-Norway"/>
            <consortium name="Elixir Norway"/>
        </authorList>
    </citation>
    <scope>NUCLEOTIDE SEQUENCE</scope>
</reference>
<dbReference type="InterPro" id="IPR000408">
    <property type="entry name" value="Reg_chr_condens"/>
</dbReference>
<evidence type="ECO:0000313" key="7">
    <source>
        <dbReference type="Proteomes" id="UP001497512"/>
    </source>
</evidence>
<accession>A0ABP0UZE6</accession>
<dbReference type="InterPro" id="IPR009091">
    <property type="entry name" value="RCC1/BLIP-II"/>
</dbReference>
<keyword evidence="3" id="KW-0175">Coiled coil</keyword>
<feature type="repeat" description="RCC1" evidence="2">
    <location>
        <begin position="47"/>
        <end position="98"/>
    </location>
</feature>
<dbReference type="Pfam" id="PF13713">
    <property type="entry name" value="BRX_N"/>
    <property type="match status" value="1"/>
</dbReference>
<dbReference type="InterPro" id="IPR051210">
    <property type="entry name" value="Ub_ligase/GEF_domain"/>
</dbReference>
<feature type="region of interest" description="Disordered" evidence="4">
    <location>
        <begin position="302"/>
        <end position="325"/>
    </location>
</feature>
<keyword evidence="7" id="KW-1185">Reference proteome</keyword>
<keyword evidence="1" id="KW-0677">Repeat</keyword>
<evidence type="ECO:0000259" key="5">
    <source>
        <dbReference type="PROSITE" id="PS51514"/>
    </source>
</evidence>
<dbReference type="InterPro" id="IPR027988">
    <property type="entry name" value="BRX_N"/>
</dbReference>
<dbReference type="PANTHER" id="PTHR22870:SF437">
    <property type="entry name" value="REGULATOR OF CHROMOSOME CONDENSATION (RCC1) FAMILY WITH FYVE ZINC FINGER DOMAIN-CONTAINING PROTEIN"/>
    <property type="match status" value="1"/>
</dbReference>
<protein>
    <recommendedName>
        <fullName evidence="5">BRX domain-containing protein</fullName>
    </recommendedName>
</protein>
<dbReference type="Gene3D" id="2.130.10.30">
    <property type="entry name" value="Regulator of chromosome condensation 1/beta-lactamase-inhibitor protein II"/>
    <property type="match status" value="1"/>
</dbReference>
<evidence type="ECO:0000256" key="2">
    <source>
        <dbReference type="PROSITE-ProRule" id="PRU00235"/>
    </source>
</evidence>
<dbReference type="PROSITE" id="PS50012">
    <property type="entry name" value="RCC1_3"/>
    <property type="match status" value="1"/>
</dbReference>
<feature type="coiled-coil region" evidence="3">
    <location>
        <begin position="246"/>
        <end position="301"/>
    </location>
</feature>
<organism evidence="6 7">
    <name type="scientific">Sphagnum troendelagicum</name>
    <dbReference type="NCBI Taxonomy" id="128251"/>
    <lineage>
        <taxon>Eukaryota</taxon>
        <taxon>Viridiplantae</taxon>
        <taxon>Streptophyta</taxon>
        <taxon>Embryophyta</taxon>
        <taxon>Bryophyta</taxon>
        <taxon>Sphagnophytina</taxon>
        <taxon>Sphagnopsida</taxon>
        <taxon>Sphagnales</taxon>
        <taxon>Sphagnaceae</taxon>
        <taxon>Sphagnum</taxon>
    </lineage>
</organism>
<dbReference type="PROSITE" id="PS51514">
    <property type="entry name" value="BRX"/>
    <property type="match status" value="1"/>
</dbReference>
<dbReference type="PANTHER" id="PTHR22870">
    <property type="entry name" value="REGULATOR OF CHROMOSOME CONDENSATION"/>
    <property type="match status" value="1"/>
</dbReference>
<dbReference type="EMBL" id="OZ019900">
    <property type="protein sequence ID" value="CAK9234052.1"/>
    <property type="molecule type" value="Genomic_DNA"/>
</dbReference>
<evidence type="ECO:0000313" key="6">
    <source>
        <dbReference type="EMBL" id="CAK9234052.1"/>
    </source>
</evidence>
<dbReference type="Pfam" id="PF08381">
    <property type="entry name" value="BRX"/>
    <property type="match status" value="1"/>
</dbReference>
<evidence type="ECO:0000256" key="3">
    <source>
        <dbReference type="SAM" id="Coils"/>
    </source>
</evidence>
<dbReference type="Proteomes" id="UP001497512">
    <property type="component" value="Chromosome 8"/>
</dbReference>
<dbReference type="SUPFAM" id="SSF50985">
    <property type="entry name" value="RCC1/BLIP-II"/>
    <property type="match status" value="1"/>
</dbReference>
<gene>
    <name evidence="6" type="ORF">CSSPTR1EN2_LOCUS21965</name>
</gene>
<dbReference type="PROSITE" id="PS00626">
    <property type="entry name" value="RCC1_2"/>
    <property type="match status" value="1"/>
</dbReference>